<dbReference type="PRINTS" id="PR00377">
    <property type="entry name" value="IMPHPHTASES"/>
</dbReference>
<dbReference type="Pfam" id="PF00459">
    <property type="entry name" value="Inositol_P"/>
    <property type="match status" value="1"/>
</dbReference>
<dbReference type="PROSITE" id="PS00629">
    <property type="entry name" value="IMP_1"/>
    <property type="match status" value="1"/>
</dbReference>
<organism evidence="8 9">
    <name type="scientific">Nocardioides marinquilinus</name>
    <dbReference type="NCBI Taxonomy" id="1210400"/>
    <lineage>
        <taxon>Bacteria</taxon>
        <taxon>Bacillati</taxon>
        <taxon>Actinomycetota</taxon>
        <taxon>Actinomycetes</taxon>
        <taxon>Propionibacteriales</taxon>
        <taxon>Nocardioidaceae</taxon>
        <taxon>Nocardioides</taxon>
    </lineage>
</organism>
<proteinExistence type="inferred from homology"/>
<evidence type="ECO:0000256" key="3">
    <source>
        <dbReference type="ARBA" id="ARBA00009759"/>
    </source>
</evidence>
<dbReference type="PANTHER" id="PTHR20854:SF4">
    <property type="entry name" value="INOSITOL-1-MONOPHOSPHATASE-RELATED"/>
    <property type="match status" value="1"/>
</dbReference>
<dbReference type="Proteomes" id="UP001500221">
    <property type="component" value="Unassembled WGS sequence"/>
</dbReference>
<dbReference type="EMBL" id="BAABKG010000003">
    <property type="protein sequence ID" value="GAA5149875.1"/>
    <property type="molecule type" value="Genomic_DNA"/>
</dbReference>
<comment type="similarity">
    <text evidence="3 7">Belongs to the inositol monophosphatase superfamily.</text>
</comment>
<dbReference type="SUPFAM" id="SSF56655">
    <property type="entry name" value="Carbohydrate phosphatase"/>
    <property type="match status" value="1"/>
</dbReference>
<comment type="cofactor">
    <cofactor evidence="2 7">
        <name>Mg(2+)</name>
        <dbReference type="ChEBI" id="CHEBI:18420"/>
    </cofactor>
</comment>
<evidence type="ECO:0000256" key="6">
    <source>
        <dbReference type="ARBA" id="ARBA00022842"/>
    </source>
</evidence>
<comment type="catalytic activity">
    <reaction evidence="1 7">
        <text>a myo-inositol phosphate + H2O = myo-inositol + phosphate</text>
        <dbReference type="Rhea" id="RHEA:24056"/>
        <dbReference type="ChEBI" id="CHEBI:15377"/>
        <dbReference type="ChEBI" id="CHEBI:17268"/>
        <dbReference type="ChEBI" id="CHEBI:43474"/>
        <dbReference type="ChEBI" id="CHEBI:84139"/>
        <dbReference type="EC" id="3.1.3.25"/>
    </reaction>
</comment>
<evidence type="ECO:0000313" key="8">
    <source>
        <dbReference type="EMBL" id="GAA5149875.1"/>
    </source>
</evidence>
<evidence type="ECO:0000256" key="5">
    <source>
        <dbReference type="ARBA" id="ARBA00022801"/>
    </source>
</evidence>
<dbReference type="RefSeq" id="WP_345458964.1">
    <property type="nucleotide sequence ID" value="NZ_BAABKG010000003.1"/>
</dbReference>
<dbReference type="Gene3D" id="3.40.190.80">
    <property type="match status" value="1"/>
</dbReference>
<dbReference type="InterPro" id="IPR000760">
    <property type="entry name" value="Inositol_monophosphatase-like"/>
</dbReference>
<reference evidence="9" key="1">
    <citation type="journal article" date="2019" name="Int. J. Syst. Evol. Microbiol.">
        <title>The Global Catalogue of Microorganisms (GCM) 10K type strain sequencing project: providing services to taxonomists for standard genome sequencing and annotation.</title>
        <authorList>
            <consortium name="The Broad Institute Genomics Platform"/>
            <consortium name="The Broad Institute Genome Sequencing Center for Infectious Disease"/>
            <person name="Wu L."/>
            <person name="Ma J."/>
        </authorList>
    </citation>
    <scope>NUCLEOTIDE SEQUENCE [LARGE SCALE GENOMIC DNA]</scope>
    <source>
        <strain evidence="9">JCM 18459</strain>
    </source>
</reference>
<evidence type="ECO:0000313" key="9">
    <source>
        <dbReference type="Proteomes" id="UP001500221"/>
    </source>
</evidence>
<evidence type="ECO:0000256" key="1">
    <source>
        <dbReference type="ARBA" id="ARBA00001033"/>
    </source>
</evidence>
<dbReference type="InterPro" id="IPR020550">
    <property type="entry name" value="Inositol_monophosphatase_CS"/>
</dbReference>
<gene>
    <name evidence="8" type="ORF">GCM10023340_25900</name>
</gene>
<evidence type="ECO:0000256" key="2">
    <source>
        <dbReference type="ARBA" id="ARBA00001946"/>
    </source>
</evidence>
<keyword evidence="4 7" id="KW-0479">Metal-binding</keyword>
<keyword evidence="5 7" id="KW-0378">Hydrolase</keyword>
<dbReference type="EC" id="3.1.3.25" evidence="7"/>
<dbReference type="PANTHER" id="PTHR20854">
    <property type="entry name" value="INOSITOL MONOPHOSPHATASE"/>
    <property type="match status" value="1"/>
</dbReference>
<dbReference type="Gene3D" id="3.30.540.10">
    <property type="entry name" value="Fructose-1,6-Bisphosphatase, subunit A, domain 1"/>
    <property type="match status" value="1"/>
</dbReference>
<dbReference type="PROSITE" id="PS00630">
    <property type="entry name" value="IMP_2"/>
    <property type="match status" value="1"/>
</dbReference>
<dbReference type="InterPro" id="IPR020583">
    <property type="entry name" value="Inositol_monoP_metal-BS"/>
</dbReference>
<comment type="caution">
    <text evidence="8">The sequence shown here is derived from an EMBL/GenBank/DDBJ whole genome shotgun (WGS) entry which is preliminary data.</text>
</comment>
<dbReference type="InterPro" id="IPR033942">
    <property type="entry name" value="IMPase"/>
</dbReference>
<accession>A0ABP9PP63</accession>
<name>A0ABP9PP63_9ACTN</name>
<dbReference type="CDD" id="cd01639">
    <property type="entry name" value="IMPase"/>
    <property type="match status" value="1"/>
</dbReference>
<keyword evidence="6 7" id="KW-0460">Magnesium</keyword>
<evidence type="ECO:0000256" key="7">
    <source>
        <dbReference type="RuleBase" id="RU364068"/>
    </source>
</evidence>
<keyword evidence="9" id="KW-1185">Reference proteome</keyword>
<evidence type="ECO:0000256" key="4">
    <source>
        <dbReference type="ARBA" id="ARBA00022723"/>
    </source>
</evidence>
<sequence length="278" mass="28932">MSTADAADAADAAALATTALEIAREAAELIREHSEGVTVADTKTSAIDVVTEVDRAAEALIRGRLAERRPDDAILGEEGDDVAGTSGVRWVVDPIDGTVNFLYGIPQYAVSIAAEVDGEAVAGVVLDVAKRVEYVARPGVDGATVAERDGRPIAVRDPAPLDRSLVATGFSYVTEVKVVQAAAIAHLVPRVRDVRRFGSAALDLCAVAEGRVDGYVEEGVNLWDHAAGGLIARAAGARTELGVGRGGLTLLLCAPAHGFDELRRATIEAGFWAADTPE</sequence>
<protein>
    <recommendedName>
        <fullName evidence="7">Inositol-1-monophosphatase</fullName>
        <ecNumber evidence="7">3.1.3.25</ecNumber>
    </recommendedName>
</protein>